<evidence type="ECO:0000256" key="3">
    <source>
        <dbReference type="SAM" id="Coils"/>
    </source>
</evidence>
<proteinExistence type="predicted"/>
<dbReference type="GO" id="GO:0009898">
    <property type="term" value="C:cytoplasmic side of plasma membrane"/>
    <property type="evidence" value="ECO:0007669"/>
    <property type="project" value="TreeGrafter"/>
</dbReference>
<feature type="domain" description="AAA" evidence="4">
    <location>
        <begin position="136"/>
        <end position="284"/>
    </location>
</feature>
<evidence type="ECO:0000256" key="1">
    <source>
        <dbReference type="ARBA" id="ARBA00022741"/>
    </source>
</evidence>
<evidence type="ECO:0000313" key="5">
    <source>
        <dbReference type="EMBL" id="HIU52367.1"/>
    </source>
</evidence>
<reference evidence="5" key="2">
    <citation type="journal article" date="2021" name="PeerJ">
        <title>Extensive microbial diversity within the chicken gut microbiome revealed by metagenomics and culture.</title>
        <authorList>
            <person name="Gilroy R."/>
            <person name="Ravi A."/>
            <person name="Getino M."/>
            <person name="Pursley I."/>
            <person name="Horton D.L."/>
            <person name="Alikhan N.F."/>
            <person name="Baker D."/>
            <person name="Gharbi K."/>
            <person name="Hall N."/>
            <person name="Watson M."/>
            <person name="Adriaenssens E.M."/>
            <person name="Foster-Nyarko E."/>
            <person name="Jarju S."/>
            <person name="Secka A."/>
            <person name="Antonio M."/>
            <person name="Oren A."/>
            <person name="Chaudhuri R.R."/>
            <person name="La Ragione R."/>
            <person name="Hildebrand F."/>
            <person name="Pallen M.J."/>
        </authorList>
    </citation>
    <scope>NUCLEOTIDE SEQUENCE</scope>
    <source>
        <strain evidence="5">CHK195-15760</strain>
    </source>
</reference>
<evidence type="ECO:0000259" key="4">
    <source>
        <dbReference type="Pfam" id="PF13614"/>
    </source>
</evidence>
<dbReference type="PANTHER" id="PTHR43384:SF6">
    <property type="entry name" value="SEPTUM SITE-DETERMINING PROTEIN MIND HOMOLOG, CHLOROPLASTIC"/>
    <property type="match status" value="1"/>
</dbReference>
<evidence type="ECO:0000256" key="2">
    <source>
        <dbReference type="ARBA" id="ARBA00022840"/>
    </source>
</evidence>
<dbReference type="PANTHER" id="PTHR43384">
    <property type="entry name" value="SEPTUM SITE-DETERMINING PROTEIN MIND HOMOLOG, CHLOROPLASTIC-RELATED"/>
    <property type="match status" value="1"/>
</dbReference>
<protein>
    <submittedName>
        <fullName evidence="5">AAA family ATPase</fullName>
    </submittedName>
</protein>
<name>A0A9D1M2I0_9FIRM</name>
<dbReference type="GO" id="GO:0051782">
    <property type="term" value="P:negative regulation of cell division"/>
    <property type="evidence" value="ECO:0007669"/>
    <property type="project" value="TreeGrafter"/>
</dbReference>
<dbReference type="GO" id="GO:0016887">
    <property type="term" value="F:ATP hydrolysis activity"/>
    <property type="evidence" value="ECO:0007669"/>
    <property type="project" value="TreeGrafter"/>
</dbReference>
<keyword evidence="3" id="KW-0175">Coiled coil</keyword>
<dbReference type="Pfam" id="PF13614">
    <property type="entry name" value="AAA_31"/>
    <property type="match status" value="1"/>
</dbReference>
<reference evidence="5" key="1">
    <citation type="submission" date="2020-10" db="EMBL/GenBank/DDBJ databases">
        <authorList>
            <person name="Gilroy R."/>
        </authorList>
    </citation>
    <scope>NUCLEOTIDE SEQUENCE</scope>
    <source>
        <strain evidence="5">CHK195-15760</strain>
    </source>
</reference>
<dbReference type="SUPFAM" id="SSF52540">
    <property type="entry name" value="P-loop containing nucleoside triphosphate hydrolases"/>
    <property type="match status" value="1"/>
</dbReference>
<accession>A0A9D1M2I0</accession>
<dbReference type="GO" id="GO:0005524">
    <property type="term" value="F:ATP binding"/>
    <property type="evidence" value="ECO:0007669"/>
    <property type="project" value="UniProtKB-KW"/>
</dbReference>
<dbReference type="Gene3D" id="3.40.50.300">
    <property type="entry name" value="P-loop containing nucleotide triphosphate hydrolases"/>
    <property type="match status" value="1"/>
</dbReference>
<dbReference type="InterPro" id="IPR027417">
    <property type="entry name" value="P-loop_NTPase"/>
</dbReference>
<organism evidence="5 6">
    <name type="scientific">Candidatus Merdicola faecigallinarum</name>
    <dbReference type="NCBI Taxonomy" id="2840862"/>
    <lineage>
        <taxon>Bacteria</taxon>
        <taxon>Bacillati</taxon>
        <taxon>Bacillota</taxon>
        <taxon>Clostridia</taxon>
        <taxon>Candidatus Merdicola</taxon>
    </lineage>
</organism>
<dbReference type="Proteomes" id="UP000824093">
    <property type="component" value="Unassembled WGS sequence"/>
</dbReference>
<sequence length="361" mass="43017">MKKIITAIGSEKLNKKLKEKDQIQIVSKDIQYREGIIEFLEINSEVDEILISERIWGEITWEELVEKILQINPKIEIVLLVQNMMKFQLKDLSPEISKKVKIRNEEAIREYIQEKEETKKLIKQKDNEIKKQKESKVITVLGSGGVGKTSFIIFFIQKINSNKKILIIDFDLIHPCIHIFLNQKRNSRREKEDKRKFILKIKKNVELLSDSKSFFRLFNEPAQKEFVIKFLNLINEYDFIIIDISNEYLSIYGKEILLQSDELIMVIEPDLLGIKKANDLLQIYREKMRLEMKKFSLVFNKYQVTSIHYQLIKNIFSDYRILGRIKQKKKESTIRKVTHRKIRCFKEEEGDIFNKLIENNK</sequence>
<evidence type="ECO:0000313" key="6">
    <source>
        <dbReference type="Proteomes" id="UP000824093"/>
    </source>
</evidence>
<comment type="caution">
    <text evidence="5">The sequence shown here is derived from an EMBL/GenBank/DDBJ whole genome shotgun (WGS) entry which is preliminary data.</text>
</comment>
<keyword evidence="1" id="KW-0547">Nucleotide-binding</keyword>
<dbReference type="GO" id="GO:0005829">
    <property type="term" value="C:cytosol"/>
    <property type="evidence" value="ECO:0007669"/>
    <property type="project" value="TreeGrafter"/>
</dbReference>
<keyword evidence="2" id="KW-0067">ATP-binding</keyword>
<dbReference type="InterPro" id="IPR050625">
    <property type="entry name" value="ParA/MinD_ATPase"/>
</dbReference>
<gene>
    <name evidence="5" type="ORF">IAB70_07160</name>
</gene>
<dbReference type="EMBL" id="DVNH01000056">
    <property type="protein sequence ID" value="HIU52367.1"/>
    <property type="molecule type" value="Genomic_DNA"/>
</dbReference>
<feature type="coiled-coil region" evidence="3">
    <location>
        <begin position="104"/>
        <end position="135"/>
    </location>
</feature>
<dbReference type="InterPro" id="IPR025669">
    <property type="entry name" value="AAA_dom"/>
</dbReference>
<dbReference type="AlphaFoldDB" id="A0A9D1M2I0"/>